<accession>A0A3D8HEG1</accession>
<dbReference type="Pfam" id="PF20508">
    <property type="entry name" value="DUF6734"/>
    <property type="match status" value="1"/>
</dbReference>
<sequence>MKIIQSFWSKPFQGSGGWYDPVFHYISWTLSCLKLLEFYDKVELVTDRAGYDLLINKLRLPYTSVQVCLNDIDHYDEGLWALGKIYTYSLQNEPFIHVDNDIFIWNKFPNRIESSQLIAQHFEYNYSYNRKSFFDLIERGIKYDSFMKPENDSVVNESNLGIVGGCNIEFFKDYTEKVFRFIDVNYDIISQLTKKEVSIVNNVFEQYIYYSLAKNKSCPVEYLLDGISDSFKELVRFSSVPHSCKFIHVIGYHKQNSMLCYMMGQRLYYEYPEYYDRIVKFLNNR</sequence>
<comment type="caution">
    <text evidence="3">The sequence shown here is derived from an EMBL/GenBank/DDBJ whole genome shotgun (WGS) entry which is preliminary data.</text>
</comment>
<dbReference type="EMBL" id="JACRTI010000024">
    <property type="protein sequence ID" value="MBC8602230.1"/>
    <property type="molecule type" value="Genomic_DNA"/>
</dbReference>
<dbReference type="PROSITE" id="PS51257">
    <property type="entry name" value="PROKAR_LIPOPROTEIN"/>
    <property type="match status" value="1"/>
</dbReference>
<name>A0A3D8HEG1_9BACT</name>
<evidence type="ECO:0000313" key="2">
    <source>
        <dbReference type="EMBL" id="MBC8602230.1"/>
    </source>
</evidence>
<reference evidence="3 4" key="1">
    <citation type="submission" date="2018-07" db="EMBL/GenBank/DDBJ databases">
        <title>Parabacteroides acidifaciens nov. sp., isolated from human feces.</title>
        <authorList>
            <person name="Wang Y.J."/>
        </authorList>
    </citation>
    <scope>NUCLEOTIDE SEQUENCE [LARGE SCALE GENOMIC DNA]</scope>
    <source>
        <strain evidence="3 4">426-9</strain>
    </source>
</reference>
<evidence type="ECO:0000313" key="3">
    <source>
        <dbReference type="EMBL" id="RDU49042.1"/>
    </source>
</evidence>
<protein>
    <recommendedName>
        <fullName evidence="1">DUF6734 domain-containing protein</fullName>
    </recommendedName>
</protein>
<dbReference type="EMBL" id="QREV01000024">
    <property type="protein sequence ID" value="RDU49042.1"/>
    <property type="molecule type" value="Genomic_DNA"/>
</dbReference>
<dbReference type="AlphaFoldDB" id="A0A3D8HEG1"/>
<evidence type="ECO:0000259" key="1">
    <source>
        <dbReference type="Pfam" id="PF20508"/>
    </source>
</evidence>
<dbReference type="Proteomes" id="UP000629596">
    <property type="component" value="Unassembled WGS sequence"/>
</dbReference>
<evidence type="ECO:0000313" key="4">
    <source>
        <dbReference type="Proteomes" id="UP000256321"/>
    </source>
</evidence>
<evidence type="ECO:0000313" key="5">
    <source>
        <dbReference type="Proteomes" id="UP000629596"/>
    </source>
</evidence>
<proteinExistence type="predicted"/>
<organism evidence="3 4">
    <name type="scientific">Parabacteroides acidifaciens</name>
    <dbReference type="NCBI Taxonomy" id="2290935"/>
    <lineage>
        <taxon>Bacteria</taxon>
        <taxon>Pseudomonadati</taxon>
        <taxon>Bacteroidota</taxon>
        <taxon>Bacteroidia</taxon>
        <taxon>Bacteroidales</taxon>
        <taxon>Tannerellaceae</taxon>
        <taxon>Parabacteroides</taxon>
    </lineage>
</organism>
<dbReference type="Proteomes" id="UP000256321">
    <property type="component" value="Unassembled WGS sequence"/>
</dbReference>
<keyword evidence="5" id="KW-1185">Reference proteome</keyword>
<gene>
    <name evidence="3" type="ORF">DWU89_11225</name>
    <name evidence="2" type="ORF">H8784_10945</name>
</gene>
<dbReference type="InterPro" id="IPR046621">
    <property type="entry name" value="DUF6734"/>
</dbReference>
<reference evidence="2 5" key="2">
    <citation type="submission" date="2020-08" db="EMBL/GenBank/DDBJ databases">
        <title>Genome public.</title>
        <authorList>
            <person name="Liu C."/>
            <person name="Sun Q."/>
        </authorList>
    </citation>
    <scope>NUCLEOTIDE SEQUENCE [LARGE SCALE GENOMIC DNA]</scope>
    <source>
        <strain evidence="2 5">426_9</strain>
    </source>
</reference>
<feature type="domain" description="DUF6734" evidence="1">
    <location>
        <begin position="1"/>
        <end position="280"/>
    </location>
</feature>
<dbReference type="RefSeq" id="WP_115499737.1">
    <property type="nucleotide sequence ID" value="NZ_JACRTI010000024.1"/>
</dbReference>